<comment type="caution">
    <text evidence="1">The sequence shown here is derived from an EMBL/GenBank/DDBJ whole genome shotgun (WGS) entry which is preliminary data.</text>
</comment>
<dbReference type="AlphaFoldDB" id="A0A016UPQ3"/>
<keyword evidence="2" id="KW-1185">Reference proteome</keyword>
<evidence type="ECO:0000313" key="1">
    <source>
        <dbReference type="EMBL" id="EYC17389.1"/>
    </source>
</evidence>
<sequence length="83" mass="8976">MRARAGVGEIDGISTERSRIVTEFYQYICTNRPSSLVGRLTLESQFALHGLSGASPVTCVREGSPKAPVIFDVASLTSGYHFI</sequence>
<dbReference type="Proteomes" id="UP000024635">
    <property type="component" value="Unassembled WGS sequence"/>
</dbReference>
<protein>
    <submittedName>
        <fullName evidence="1">Uncharacterized protein</fullName>
    </submittedName>
</protein>
<proteinExistence type="predicted"/>
<reference evidence="2" key="1">
    <citation type="journal article" date="2015" name="Nat. Genet.">
        <title>The genome and transcriptome of the zoonotic hookworm Ancylostoma ceylanicum identify infection-specific gene families.</title>
        <authorList>
            <person name="Schwarz E.M."/>
            <person name="Hu Y."/>
            <person name="Antoshechkin I."/>
            <person name="Miller M.M."/>
            <person name="Sternberg P.W."/>
            <person name="Aroian R.V."/>
        </authorList>
    </citation>
    <scope>NUCLEOTIDE SEQUENCE</scope>
    <source>
        <strain evidence="2">HY135</strain>
    </source>
</reference>
<organism evidence="1 2">
    <name type="scientific">Ancylostoma ceylanicum</name>
    <dbReference type="NCBI Taxonomy" id="53326"/>
    <lineage>
        <taxon>Eukaryota</taxon>
        <taxon>Metazoa</taxon>
        <taxon>Ecdysozoa</taxon>
        <taxon>Nematoda</taxon>
        <taxon>Chromadorea</taxon>
        <taxon>Rhabditida</taxon>
        <taxon>Rhabditina</taxon>
        <taxon>Rhabditomorpha</taxon>
        <taxon>Strongyloidea</taxon>
        <taxon>Ancylostomatidae</taxon>
        <taxon>Ancylostomatinae</taxon>
        <taxon>Ancylostoma</taxon>
    </lineage>
</organism>
<dbReference type="OrthoDB" id="3169036at2759"/>
<name>A0A016UPQ3_9BILA</name>
<gene>
    <name evidence="1" type="primary">Acey_s0030.g2018</name>
    <name evidence="1" type="ORF">Y032_0030g2018</name>
</gene>
<evidence type="ECO:0000313" key="2">
    <source>
        <dbReference type="Proteomes" id="UP000024635"/>
    </source>
</evidence>
<dbReference type="EMBL" id="JARK01001366">
    <property type="protein sequence ID" value="EYC17389.1"/>
    <property type="molecule type" value="Genomic_DNA"/>
</dbReference>
<accession>A0A016UPQ3</accession>